<proteinExistence type="predicted"/>
<dbReference type="InterPro" id="IPR027417">
    <property type="entry name" value="P-loop_NTPase"/>
</dbReference>
<accession>A0A1K1PFD7</accession>
<protein>
    <submittedName>
        <fullName evidence="2">Predicted ATPase</fullName>
    </submittedName>
</protein>
<dbReference type="EMBL" id="FPJE01000008">
    <property type="protein sequence ID" value="SFW46171.1"/>
    <property type="molecule type" value="Genomic_DNA"/>
</dbReference>
<dbReference type="OrthoDB" id="5638848at2"/>
<dbReference type="STRING" id="1150368.SAMN02927921_01732"/>
<evidence type="ECO:0000259" key="1">
    <source>
        <dbReference type="Pfam" id="PF13521"/>
    </source>
</evidence>
<dbReference type="Gene3D" id="3.40.50.300">
    <property type="entry name" value="P-loop containing nucleotide triphosphate hydrolases"/>
    <property type="match status" value="1"/>
</dbReference>
<feature type="domain" description="NadR/Ttd14 AAA" evidence="1">
    <location>
        <begin position="13"/>
        <end position="178"/>
    </location>
</feature>
<sequence length="190" mass="22232">MLQQDLHEENSFYVFTGGPGVGKTTTLKALNRSGIRYVPEVARDIIRDQTAHNGDALPWKNKEKYRDLMLYNSIDSYRTAAGNKTEDILFFDRGIPDTIAYSRLENIPLSEAQNEEAARYRYNTKVFLFPAWEKIYHTDNERKQDFEEALKTYEIMGETYTAMHYHIVELPKTDVESRVKFILNHLNLKK</sequence>
<dbReference type="RefSeq" id="WP_072316969.1">
    <property type="nucleotide sequence ID" value="NZ_FPJE01000008.1"/>
</dbReference>
<keyword evidence="3" id="KW-1185">Reference proteome</keyword>
<evidence type="ECO:0000313" key="2">
    <source>
        <dbReference type="EMBL" id="SFW46171.1"/>
    </source>
</evidence>
<dbReference type="InterPro" id="IPR038727">
    <property type="entry name" value="NadR/Ttd14_AAA_dom"/>
</dbReference>
<reference evidence="2 3" key="1">
    <citation type="submission" date="2016-11" db="EMBL/GenBank/DDBJ databases">
        <authorList>
            <person name="Jaros S."/>
            <person name="Januszkiewicz K."/>
            <person name="Wedrychowicz H."/>
        </authorList>
    </citation>
    <scope>NUCLEOTIDE SEQUENCE [LARGE SCALE GENOMIC DNA]</scope>
    <source>
        <strain evidence="2 3">CGMCC 1.12145</strain>
    </source>
</reference>
<dbReference type="AlphaFoldDB" id="A0A1K1PFD7"/>
<evidence type="ECO:0000313" key="3">
    <source>
        <dbReference type="Proteomes" id="UP000182248"/>
    </source>
</evidence>
<dbReference type="Pfam" id="PF13521">
    <property type="entry name" value="AAA_28"/>
    <property type="match status" value="1"/>
</dbReference>
<dbReference type="Proteomes" id="UP000182248">
    <property type="component" value="Unassembled WGS sequence"/>
</dbReference>
<dbReference type="SUPFAM" id="SSF52540">
    <property type="entry name" value="P-loop containing nucleoside triphosphate hydrolases"/>
    <property type="match status" value="1"/>
</dbReference>
<organism evidence="2 3">
    <name type="scientific">Sinomicrobium oceani</name>
    <dbReference type="NCBI Taxonomy" id="1150368"/>
    <lineage>
        <taxon>Bacteria</taxon>
        <taxon>Pseudomonadati</taxon>
        <taxon>Bacteroidota</taxon>
        <taxon>Flavobacteriia</taxon>
        <taxon>Flavobacteriales</taxon>
        <taxon>Flavobacteriaceae</taxon>
        <taxon>Sinomicrobium</taxon>
    </lineage>
</organism>
<name>A0A1K1PFD7_9FLAO</name>
<gene>
    <name evidence="2" type="ORF">SAMN02927921_01732</name>
</gene>